<evidence type="ECO:0000256" key="2">
    <source>
        <dbReference type="ARBA" id="ARBA00029865"/>
    </source>
</evidence>
<dbReference type="GO" id="GO:0006354">
    <property type="term" value="P:DNA-templated transcription elongation"/>
    <property type="evidence" value="ECO:0007669"/>
    <property type="project" value="InterPro"/>
</dbReference>
<feature type="region of interest" description="Disordered" evidence="4">
    <location>
        <begin position="320"/>
        <end position="343"/>
    </location>
</feature>
<organism evidence="6 7">
    <name type="scientific">Gymnopus androsaceus JB14</name>
    <dbReference type="NCBI Taxonomy" id="1447944"/>
    <lineage>
        <taxon>Eukaryota</taxon>
        <taxon>Fungi</taxon>
        <taxon>Dikarya</taxon>
        <taxon>Basidiomycota</taxon>
        <taxon>Agaricomycotina</taxon>
        <taxon>Agaricomycetes</taxon>
        <taxon>Agaricomycetidae</taxon>
        <taxon>Agaricales</taxon>
        <taxon>Marasmiineae</taxon>
        <taxon>Omphalotaceae</taxon>
        <taxon>Gymnopus</taxon>
    </lineage>
</organism>
<evidence type="ECO:0000313" key="6">
    <source>
        <dbReference type="EMBL" id="KAE9387439.1"/>
    </source>
</evidence>
<feature type="compositionally biased region" description="Basic and acidic residues" evidence="4">
    <location>
        <begin position="320"/>
        <end position="329"/>
    </location>
</feature>
<evidence type="ECO:0000313" key="7">
    <source>
        <dbReference type="Proteomes" id="UP000799118"/>
    </source>
</evidence>
<feature type="domain" description="KOW" evidence="5">
    <location>
        <begin position="491"/>
        <end position="518"/>
    </location>
</feature>
<name>A0A6A4GNT4_9AGAR</name>
<protein>
    <recommendedName>
        <fullName evidence="2">Chromatin elongation factor SPT5</fullName>
    </recommendedName>
    <alternativeName>
        <fullName evidence="3">Chromatin elongation factor spt5</fullName>
    </alternativeName>
</protein>
<dbReference type="OrthoDB" id="2933582at2759"/>
<comment type="function">
    <text evidence="1">The SPT4-SPT5 complex mediates both activation and inhibition of transcription elongation, and plays a role in pre-mRNA processing. This complex seems to be important for the stability of the RNA polymerase II elongation machinery on the chromatin template but not for the inherent ability of this machinery to translocate down the gene.</text>
</comment>
<keyword evidence="7" id="KW-1185">Reference proteome</keyword>
<reference evidence="6" key="1">
    <citation type="journal article" date="2019" name="Environ. Microbiol.">
        <title>Fungal ecological strategies reflected in gene transcription - a case study of two litter decomposers.</title>
        <authorList>
            <person name="Barbi F."/>
            <person name="Kohler A."/>
            <person name="Barry K."/>
            <person name="Baskaran P."/>
            <person name="Daum C."/>
            <person name="Fauchery L."/>
            <person name="Ihrmark K."/>
            <person name="Kuo A."/>
            <person name="LaButti K."/>
            <person name="Lipzen A."/>
            <person name="Morin E."/>
            <person name="Grigoriev I.V."/>
            <person name="Henrissat B."/>
            <person name="Lindahl B."/>
            <person name="Martin F."/>
        </authorList>
    </citation>
    <scope>NUCLEOTIDE SEQUENCE</scope>
    <source>
        <strain evidence="6">JB14</strain>
    </source>
</reference>
<dbReference type="Pfam" id="PF03439">
    <property type="entry name" value="Spt5-NGN"/>
    <property type="match status" value="1"/>
</dbReference>
<feature type="domain" description="KOW" evidence="5">
    <location>
        <begin position="808"/>
        <end position="835"/>
    </location>
</feature>
<evidence type="ECO:0000256" key="3">
    <source>
        <dbReference type="ARBA" id="ARBA00031006"/>
    </source>
</evidence>
<dbReference type="InterPro" id="IPR005100">
    <property type="entry name" value="NGN-domain"/>
</dbReference>
<feature type="compositionally biased region" description="Low complexity" evidence="4">
    <location>
        <begin position="334"/>
        <end position="343"/>
    </location>
</feature>
<dbReference type="InterPro" id="IPR036735">
    <property type="entry name" value="NGN_dom_sf"/>
</dbReference>
<dbReference type="SMART" id="SM00739">
    <property type="entry name" value="KOW"/>
    <property type="match status" value="3"/>
</dbReference>
<gene>
    <name evidence="6" type="ORF">BT96DRAFT_1005132</name>
</gene>
<dbReference type="InterPro" id="IPR005824">
    <property type="entry name" value="KOW"/>
</dbReference>
<evidence type="ECO:0000256" key="1">
    <source>
        <dbReference type="ARBA" id="ARBA00024691"/>
    </source>
</evidence>
<evidence type="ECO:0000256" key="4">
    <source>
        <dbReference type="SAM" id="MobiDB-lite"/>
    </source>
</evidence>
<dbReference type="AlphaFoldDB" id="A0A6A4GNT4"/>
<sequence length="945" mass="106725">MFSSIFFPGYIIISNIARKVPEIVVVNTYGPLHGTYSSPSFNGVIDTNHLMILPDTLSIINPEFRLEATKRYPLLEGTATNLRSHDFSEVEKVRALVNENFIACNPHERFHSVLPGQPSSKPYSARQMKASNSPLNDFEQAAHDARQMGWLLETCSQTGLEVDVPDGHTLLVLPSLWHLYYLEQLTSPERPTQFRMTASLDAFIIAVLKEFRGSVLTKYLQEQGTIRERVYEMEFYWCAEKLAGACFLTPQASAATGGGFADFVVRSREWVIELVCDGNRIPEHMARISKMGKYTQTWPKHESRLVDFCFTETKRDDNFIDNPHGKARDPLPPSSTTSLTAAPSPSPLFLSQLVGQIQHKYIEKSFPEAGHDREPEDGNGFKNPVYAKSLVLCTEDWGLWRVKCKPSQEYFLIYELMIKHRDLKSKLQSVFHNPRDIGFLYLEAQFSRTGPRSLREVLRAFSDIRMSSLAMVPGADLGKCLHIGSTNDDLTFAPRQWVQVKQGIYKGDIGLIHDIYHDEDPPSSFPLKHKCRNHCPPLKLFDRKSCTQLNGLSEDGKYQYSYKSWSFEFGLQVKVFNPSSLSPAREMSTDVFALFMEAQRLAGERFLFEEATMPLPSCWRFELGEPIIIYDKDSNAREGTVCAAPEGNQCEVDVLGKGVQVVRVRNLVKSIILGEYIEVLAGVHVGRVGFVVAQSEAHLGVCVGAHTNGVDFLVHANSVKLSTPEFTSTVMPWINVEVTLLCQAFNGWSGLMKNVRVNTQRCLCLLVQLPDGQTINVGYNDVREHWSGKILASYQPLQPHQKQYSVEAPWKDVLVHVISGYYCNRQGLIKNVRRDILGSLWLSLYLITKRCSIEIDYLDVVELQSNRPLMEYCPLGNDQLQEFGVNPSIHAMHTGPVPWYEAWIGIAQLTDSASGLTLTVERLTFAALGSNQLVKVDYNNVRYHK</sequence>
<dbReference type="Gene3D" id="3.30.70.940">
    <property type="entry name" value="NusG, N-terminal domain"/>
    <property type="match status" value="1"/>
</dbReference>
<dbReference type="EMBL" id="ML769801">
    <property type="protein sequence ID" value="KAE9387439.1"/>
    <property type="molecule type" value="Genomic_DNA"/>
</dbReference>
<feature type="domain" description="KOW" evidence="5">
    <location>
        <begin position="670"/>
        <end position="697"/>
    </location>
</feature>
<dbReference type="Proteomes" id="UP000799118">
    <property type="component" value="Unassembled WGS sequence"/>
</dbReference>
<proteinExistence type="predicted"/>
<accession>A0A6A4GNT4</accession>
<evidence type="ECO:0000259" key="5">
    <source>
        <dbReference type="SMART" id="SM00739"/>
    </source>
</evidence>